<feature type="chain" id="PRO_5006621701" description="Transmembrane protein" evidence="1">
    <location>
        <begin position="24"/>
        <end position="1196"/>
    </location>
</feature>
<evidence type="ECO:0000256" key="1">
    <source>
        <dbReference type="SAM" id="SignalP"/>
    </source>
</evidence>
<name>A0A0S4IXE5_BODSA</name>
<dbReference type="EMBL" id="CYKH01000632">
    <property type="protein sequence ID" value="CUG07739.1"/>
    <property type="molecule type" value="Genomic_DNA"/>
</dbReference>
<reference evidence="3" key="1">
    <citation type="submission" date="2015-09" db="EMBL/GenBank/DDBJ databases">
        <authorList>
            <consortium name="Pathogen Informatics"/>
        </authorList>
    </citation>
    <scope>NUCLEOTIDE SEQUENCE [LARGE SCALE GENOMIC DNA]</scope>
    <source>
        <strain evidence="3">Lake Konstanz</strain>
    </source>
</reference>
<proteinExistence type="predicted"/>
<keyword evidence="3" id="KW-1185">Reference proteome</keyword>
<accession>A0A0S4IXE5</accession>
<evidence type="ECO:0000313" key="3">
    <source>
        <dbReference type="Proteomes" id="UP000051952"/>
    </source>
</evidence>
<keyword evidence="1" id="KW-0732">Signal</keyword>
<gene>
    <name evidence="2" type="ORF">BSAL_73880</name>
</gene>
<evidence type="ECO:0000313" key="2">
    <source>
        <dbReference type="EMBL" id="CUG07739.1"/>
    </source>
</evidence>
<sequence length="1196" mass="125338">MYCICHFDLLGLFTNFTLNVASCYSLTSVGSLTFSNSTVSIRSSTTVTTAQSIQSTLTLFATSFSWSAVCYEQVAPLVSATRSQVQIGKSSILSLSSDQCCVTKAPAVTSVTFSATLGTQLPTPGGTLDVSFGSSSCKTNVVVDGLNAMGSSLVLRSANIVSVSGVFTGNTTFSVLSADDVNILFSTLDISKTSSVQITTSTTVLTQLFTPNRITDHSLLALVAPNVTQTGYTVTGAAVSQSSTLYVSLPQASIMVAALRATGCSFKIIAFRIRGIGAAIGNGANIFLQTYDTAVTTPPPLDLTTSLGATVGYNRVTFTASVARPQHIDALVVGIPVQYSNITLISTAACSPSCTALIVDGMLLSGSSALTVNVPLRAVALYGLNNSGRNSTISINSTFVTVNANEVVDTTLNLTMTAVPTPQSFIPSAITRSNIFITVTITVTQSVGRANGYSSNPYLYWTSLLSLSDRTELILRGLSTLSLAAQYSLASGINLDGSTIPVTDTYPNITLNSSGWGPGSIVQFSEFRANVVISSIGSPAQQNILLDVECHTLRGVEGSLDFGAIVQVAARNFTNVSFTDVRQNSTVNIFIQGALNCGVVPRVLCARNVTGGSSITVSINDTTSRSLSAIGQCTASLCNGLTVGSALNFSAPQVSFVGSATSSVITAVAQQFSVSDSATFTNSLLVLDEKPSSATQSNRSSLFFNANNSTILLTSYSPVASVALSTMHISAPGLTDSTLSIRFRGANGSLATTPINTLYMMGGLGAKSNLAIDNVGSVVLSGLYENSKANVTNVRGNVTLTNVSLVGSASSIFIAAASLRSILRNNLTVASWNLSAEQITSTSPLASVTVVYSLDPSFDGDVTPEYFATVNRSCRWFFGQTQGPSTRANTMCRFFSAQFTKNTEVITIVIPLLDGNGWPLPSQQQLNRSSLSIAGADQNTLIDVDLVGALFVSGNWTGTRAFVKNIYQQVFLNASMKSVTFEAHGANGVKIPLQVHGSLSGASYVLLRELNTSNDQSISRVTDLPISFVTATVTGSSAVVIAGLTRRWVPGADSQAILDATSLRHINQPIQMSTGRFQLSTTVAPVAIVPTKLEQGSSITVVNYTSSVWLQNGSTPTVNAAVTRLLPTGAVLDNATISSNVTSVVYSSIVVYLSNIGSNTGSSVDETPPARVLVLNSHFPLPMSFLRWKHQSTCLS</sequence>
<organism evidence="2 3">
    <name type="scientific">Bodo saltans</name>
    <name type="common">Flagellated protozoan</name>
    <dbReference type="NCBI Taxonomy" id="75058"/>
    <lineage>
        <taxon>Eukaryota</taxon>
        <taxon>Discoba</taxon>
        <taxon>Euglenozoa</taxon>
        <taxon>Kinetoplastea</taxon>
        <taxon>Metakinetoplastina</taxon>
        <taxon>Eubodonida</taxon>
        <taxon>Bodonidae</taxon>
        <taxon>Bodo</taxon>
    </lineage>
</organism>
<evidence type="ECO:0008006" key="4">
    <source>
        <dbReference type="Google" id="ProtNLM"/>
    </source>
</evidence>
<dbReference type="Proteomes" id="UP000051952">
    <property type="component" value="Unassembled WGS sequence"/>
</dbReference>
<feature type="signal peptide" evidence="1">
    <location>
        <begin position="1"/>
        <end position="23"/>
    </location>
</feature>
<dbReference type="VEuPathDB" id="TriTrypDB:BSAL_73880"/>
<protein>
    <recommendedName>
        <fullName evidence="4">Transmembrane protein</fullName>
    </recommendedName>
</protein>
<dbReference type="AlphaFoldDB" id="A0A0S4IXE5"/>